<dbReference type="GeneID" id="30157341"/>
<keyword evidence="10" id="KW-0158">Chromosome</keyword>
<keyword evidence="30" id="KW-1185">Reference proteome</keyword>
<evidence type="ECO:0000256" key="6">
    <source>
        <dbReference type="ARBA" id="ARBA00011534"/>
    </source>
</evidence>
<evidence type="ECO:0000256" key="12">
    <source>
        <dbReference type="ARBA" id="ARBA00022553"/>
    </source>
</evidence>
<dbReference type="Gene3D" id="3.30.200.20">
    <property type="entry name" value="Phosphorylase Kinase, domain 1"/>
    <property type="match status" value="1"/>
</dbReference>
<evidence type="ECO:0000256" key="20">
    <source>
        <dbReference type="ARBA" id="ARBA00023015"/>
    </source>
</evidence>
<comment type="function">
    <text evidence="1">Component of the EKC/KEOPS complex that is required for the formation of a threonylcarbamoyl group on adenosine at position 37 (t(6)A37) in tRNAs that read codons beginning with adenine. The complex is probably involved in the transfer of the threonylcarbamoyl moiety of threonylcarbamoyl-AMP (TC-AMP) to the N6 group of A37. BUD32 has ATPase activity in the context of the EKC/KEOPS complex and likely plays a supporting role to the catalytic subunit KAE1. The EKC/KEOPS complex also promotes both telomere uncapping and telomere elongation. The complex is required for efficient recruitment of transcriptional coactivators.</text>
</comment>
<keyword evidence="17" id="KW-0378">Hydrolase</keyword>
<dbReference type="SUPFAM" id="SSF56112">
    <property type="entry name" value="Protein kinase-like (PK-like)"/>
    <property type="match status" value="1"/>
</dbReference>
<comment type="subunit">
    <text evidence="6">Component of the EKC/KEOPS complex composed of at least BUD32, CGI121, GON7, KAE1 and PCC1; the whole complex dimerizes.</text>
</comment>
<gene>
    <name evidence="29" type="ORF">L202_06032</name>
</gene>
<comment type="subcellular location">
    <subcellularLocation>
        <location evidence="4">Chromosome</location>
        <location evidence="4">Telomere</location>
    </subcellularLocation>
    <subcellularLocation>
        <location evidence="3">Cytoplasm</location>
    </subcellularLocation>
    <subcellularLocation>
        <location evidence="2">Nucleus</location>
    </subcellularLocation>
</comment>
<comment type="catalytic activity">
    <reaction evidence="26">
        <text>L-threonyl-[protein] + ATP = O-phospho-L-threonyl-[protein] + ADP + H(+)</text>
        <dbReference type="Rhea" id="RHEA:46608"/>
        <dbReference type="Rhea" id="RHEA-COMP:11060"/>
        <dbReference type="Rhea" id="RHEA-COMP:11605"/>
        <dbReference type="ChEBI" id="CHEBI:15378"/>
        <dbReference type="ChEBI" id="CHEBI:30013"/>
        <dbReference type="ChEBI" id="CHEBI:30616"/>
        <dbReference type="ChEBI" id="CHEBI:61977"/>
        <dbReference type="ChEBI" id="CHEBI:456216"/>
        <dbReference type="EC" id="2.7.11.1"/>
    </reaction>
</comment>
<keyword evidence="22" id="KW-0804">Transcription</keyword>
<evidence type="ECO:0000256" key="28">
    <source>
        <dbReference type="SAM" id="MobiDB-lite"/>
    </source>
</evidence>
<dbReference type="FunFam" id="1.10.510.10:FF:000323">
    <property type="entry name" value="TP53-regulating kinase, putative"/>
    <property type="match status" value="1"/>
</dbReference>
<organism evidence="29 30">
    <name type="scientific">Cryptococcus amylolentus CBS 6039</name>
    <dbReference type="NCBI Taxonomy" id="1295533"/>
    <lineage>
        <taxon>Eukaryota</taxon>
        <taxon>Fungi</taxon>
        <taxon>Dikarya</taxon>
        <taxon>Basidiomycota</taxon>
        <taxon>Agaricomycotina</taxon>
        <taxon>Tremellomycetes</taxon>
        <taxon>Tremellales</taxon>
        <taxon>Cryptococcaceae</taxon>
        <taxon>Cryptococcus</taxon>
    </lineage>
</organism>
<evidence type="ECO:0000256" key="7">
    <source>
        <dbReference type="ARBA" id="ARBA00012513"/>
    </source>
</evidence>
<accession>A0A1E3HIY3</accession>
<evidence type="ECO:0000313" key="30">
    <source>
        <dbReference type="Proteomes" id="UP000094065"/>
    </source>
</evidence>
<dbReference type="Pfam" id="PF02958">
    <property type="entry name" value="EcKL"/>
    <property type="match status" value="1"/>
</dbReference>
<dbReference type="PROSITE" id="PS00109">
    <property type="entry name" value="PROTEIN_KINASE_TYR"/>
    <property type="match status" value="1"/>
</dbReference>
<protein>
    <recommendedName>
        <fullName evidence="9">EKC/KEOPS complex subunit BUD32</fullName>
        <ecNumber evidence="7">2.7.11.1</ecNumber>
    </recommendedName>
    <alternativeName>
        <fullName evidence="24 25">Atypical Serine/threonine protein kinase BUD32</fullName>
    </alternativeName>
    <alternativeName>
        <fullName evidence="8">EKC/KEOPS complex subunit bud32</fullName>
    </alternativeName>
</protein>
<proteinExistence type="inferred from homology"/>
<keyword evidence="16" id="KW-0418">Kinase</keyword>
<evidence type="ECO:0000256" key="21">
    <source>
        <dbReference type="ARBA" id="ARBA00023159"/>
    </source>
</evidence>
<dbReference type="GO" id="GO:0005634">
    <property type="term" value="C:nucleus"/>
    <property type="evidence" value="ECO:0007669"/>
    <property type="project" value="UniProtKB-SubCell"/>
</dbReference>
<dbReference type="EC" id="2.7.11.1" evidence="7"/>
<keyword evidence="13" id="KW-0808">Transferase</keyword>
<dbReference type="EMBL" id="AWGJ01000009">
    <property type="protein sequence ID" value="ODN76095.1"/>
    <property type="molecule type" value="Genomic_DNA"/>
</dbReference>
<keyword evidence="14" id="KW-0819">tRNA processing</keyword>
<name>A0A1E3HIY3_9TREE</name>
<keyword evidence="21" id="KW-0010">Activator</keyword>
<evidence type="ECO:0000256" key="13">
    <source>
        <dbReference type="ARBA" id="ARBA00022679"/>
    </source>
</evidence>
<keyword evidence="18" id="KW-0067">ATP-binding</keyword>
<evidence type="ECO:0000256" key="4">
    <source>
        <dbReference type="ARBA" id="ARBA00004574"/>
    </source>
</evidence>
<dbReference type="RefSeq" id="XP_018991626.1">
    <property type="nucleotide sequence ID" value="XM_019140475.1"/>
</dbReference>
<dbReference type="GO" id="GO:0000408">
    <property type="term" value="C:EKC/KEOPS complex"/>
    <property type="evidence" value="ECO:0007669"/>
    <property type="project" value="TreeGrafter"/>
</dbReference>
<evidence type="ECO:0000256" key="27">
    <source>
        <dbReference type="ARBA" id="ARBA00048679"/>
    </source>
</evidence>
<comment type="similarity">
    <text evidence="5">Belongs to the protein kinase superfamily. BUD32 family.</text>
</comment>
<dbReference type="Gene3D" id="1.10.510.10">
    <property type="entry name" value="Transferase(Phosphotransferase) domain 1"/>
    <property type="match status" value="1"/>
</dbReference>
<comment type="caution">
    <text evidence="29">The sequence shown here is derived from an EMBL/GenBank/DDBJ whole genome shotgun (WGS) entry which is preliminary data.</text>
</comment>
<evidence type="ECO:0000256" key="3">
    <source>
        <dbReference type="ARBA" id="ARBA00004496"/>
    </source>
</evidence>
<keyword evidence="23" id="KW-0539">Nucleus</keyword>
<dbReference type="GO" id="GO:0008033">
    <property type="term" value="P:tRNA processing"/>
    <property type="evidence" value="ECO:0007669"/>
    <property type="project" value="UniProtKB-KW"/>
</dbReference>
<comment type="catalytic activity">
    <reaction evidence="27">
        <text>L-seryl-[protein] + ATP = O-phospho-L-seryl-[protein] + ADP + H(+)</text>
        <dbReference type="Rhea" id="RHEA:17989"/>
        <dbReference type="Rhea" id="RHEA-COMP:9863"/>
        <dbReference type="Rhea" id="RHEA-COMP:11604"/>
        <dbReference type="ChEBI" id="CHEBI:15378"/>
        <dbReference type="ChEBI" id="CHEBI:29999"/>
        <dbReference type="ChEBI" id="CHEBI:30616"/>
        <dbReference type="ChEBI" id="CHEBI:83421"/>
        <dbReference type="ChEBI" id="CHEBI:456216"/>
        <dbReference type="EC" id="2.7.11.1"/>
    </reaction>
</comment>
<evidence type="ECO:0000256" key="17">
    <source>
        <dbReference type="ARBA" id="ARBA00022801"/>
    </source>
</evidence>
<evidence type="ECO:0000256" key="19">
    <source>
        <dbReference type="ARBA" id="ARBA00022895"/>
    </source>
</evidence>
<dbReference type="PANTHER" id="PTHR12209:SF0">
    <property type="entry name" value="EKC_KEOPS COMPLEX SUBUNIT TP53RK"/>
    <property type="match status" value="1"/>
</dbReference>
<dbReference type="STRING" id="1295533.A0A1E3HIY3"/>
<keyword evidence="19" id="KW-0779">Telomere</keyword>
<evidence type="ECO:0000256" key="2">
    <source>
        <dbReference type="ARBA" id="ARBA00004123"/>
    </source>
</evidence>
<reference evidence="29 30" key="1">
    <citation type="submission" date="2016-06" db="EMBL/GenBank/DDBJ databases">
        <title>Evolution of pathogenesis and genome organization in the Tremellales.</title>
        <authorList>
            <person name="Cuomo C."/>
            <person name="Litvintseva A."/>
            <person name="Heitman J."/>
            <person name="Chen Y."/>
            <person name="Sun S."/>
            <person name="Springer D."/>
            <person name="Dromer F."/>
            <person name="Young S."/>
            <person name="Zeng Q."/>
            <person name="Chapman S."/>
            <person name="Gujja S."/>
            <person name="Saif S."/>
            <person name="Birren B."/>
        </authorList>
    </citation>
    <scope>NUCLEOTIDE SEQUENCE [LARGE SCALE GENOMIC DNA]</scope>
    <source>
        <strain evidence="29 30">CBS 6039</strain>
    </source>
</reference>
<keyword evidence="15" id="KW-0547">Nucleotide-binding</keyword>
<evidence type="ECO:0000256" key="22">
    <source>
        <dbReference type="ARBA" id="ARBA00023163"/>
    </source>
</evidence>
<evidence type="ECO:0000256" key="25">
    <source>
        <dbReference type="ARBA" id="ARBA00033194"/>
    </source>
</evidence>
<evidence type="ECO:0000313" key="29">
    <source>
        <dbReference type="EMBL" id="ODN76095.1"/>
    </source>
</evidence>
<keyword evidence="11" id="KW-0723">Serine/threonine-protein kinase</keyword>
<dbReference type="InterPro" id="IPR011009">
    <property type="entry name" value="Kinase-like_dom_sf"/>
</dbReference>
<dbReference type="GO" id="GO:0016787">
    <property type="term" value="F:hydrolase activity"/>
    <property type="evidence" value="ECO:0007669"/>
    <property type="project" value="UniProtKB-KW"/>
</dbReference>
<evidence type="ECO:0000256" key="1">
    <source>
        <dbReference type="ARBA" id="ARBA00003747"/>
    </source>
</evidence>
<evidence type="ECO:0000256" key="5">
    <source>
        <dbReference type="ARBA" id="ARBA00010630"/>
    </source>
</evidence>
<evidence type="ECO:0000256" key="11">
    <source>
        <dbReference type="ARBA" id="ARBA00022527"/>
    </source>
</evidence>
<evidence type="ECO:0000256" key="15">
    <source>
        <dbReference type="ARBA" id="ARBA00022741"/>
    </source>
</evidence>
<sequence>MLLRTSATAASDFRVLTTWPFQSRISDHSYIYIIQDKVYLAPSLLPEPTIYWPPSSSSKSESPKEPQEGVILKHRFAKTYRHPTLNASLTSTRLTFEARALNRAAKAGVVVPKVLWVDDKGGVIGMEKVEGWSVREVLGGGAEGEVEVVEDEPEEEVEGGPGQAKEVEELDDEEEQNEGMVALRKLGVSQEHLMRSIGTALARLHKTTIIHGDLTTSNIMVRLTPNGTEPYEIVLIDFGLSSTAQFAESYAVDLYVLERAFASTHPKSGKLHAKVLEAYEEELGEKKWKPIGLKLKDVRLRGRKRDMTG</sequence>
<evidence type="ECO:0000256" key="26">
    <source>
        <dbReference type="ARBA" id="ARBA00047899"/>
    </source>
</evidence>
<keyword evidence="20" id="KW-0805">Transcription regulation</keyword>
<evidence type="ECO:0000256" key="9">
    <source>
        <dbReference type="ARBA" id="ARBA00019973"/>
    </source>
</evidence>
<dbReference type="OrthoDB" id="3399at2759"/>
<evidence type="ECO:0000256" key="18">
    <source>
        <dbReference type="ARBA" id="ARBA00022840"/>
    </source>
</evidence>
<evidence type="ECO:0000256" key="10">
    <source>
        <dbReference type="ARBA" id="ARBA00022454"/>
    </source>
</evidence>
<dbReference type="InterPro" id="IPR004119">
    <property type="entry name" value="EcKL"/>
</dbReference>
<evidence type="ECO:0000256" key="24">
    <source>
        <dbReference type="ARBA" id="ARBA00030980"/>
    </source>
</evidence>
<dbReference type="FunFam" id="3.30.200.20:FF:000201">
    <property type="entry name" value="TP53-regulating kinase isoform X1"/>
    <property type="match status" value="1"/>
</dbReference>
<dbReference type="GO" id="GO:0004674">
    <property type="term" value="F:protein serine/threonine kinase activity"/>
    <property type="evidence" value="ECO:0007669"/>
    <property type="project" value="UniProtKB-KW"/>
</dbReference>
<dbReference type="GO" id="GO:0070525">
    <property type="term" value="P:tRNA threonylcarbamoyladenosine metabolic process"/>
    <property type="evidence" value="ECO:0007669"/>
    <property type="project" value="TreeGrafter"/>
</dbReference>
<evidence type="ECO:0000256" key="14">
    <source>
        <dbReference type="ARBA" id="ARBA00022694"/>
    </source>
</evidence>
<dbReference type="GO" id="GO:0005524">
    <property type="term" value="F:ATP binding"/>
    <property type="evidence" value="ECO:0007669"/>
    <property type="project" value="UniProtKB-KW"/>
</dbReference>
<evidence type="ECO:0000256" key="23">
    <source>
        <dbReference type="ARBA" id="ARBA00023242"/>
    </source>
</evidence>
<dbReference type="GO" id="GO:0005829">
    <property type="term" value="C:cytosol"/>
    <property type="evidence" value="ECO:0007669"/>
    <property type="project" value="TreeGrafter"/>
</dbReference>
<dbReference type="AlphaFoldDB" id="A0A1E3HIY3"/>
<dbReference type="PANTHER" id="PTHR12209">
    <property type="entry name" value="NON-SPECIFIC SERINE/THREONINE PROTEIN KINASE"/>
    <property type="match status" value="1"/>
</dbReference>
<dbReference type="Proteomes" id="UP000094065">
    <property type="component" value="Unassembled WGS sequence"/>
</dbReference>
<evidence type="ECO:0000256" key="8">
    <source>
        <dbReference type="ARBA" id="ARBA00013948"/>
    </source>
</evidence>
<dbReference type="InterPro" id="IPR008266">
    <property type="entry name" value="Tyr_kinase_AS"/>
</dbReference>
<feature type="region of interest" description="Disordered" evidence="28">
    <location>
        <begin position="151"/>
        <end position="175"/>
    </location>
</feature>
<dbReference type="GO" id="GO:0000781">
    <property type="term" value="C:chromosome, telomeric region"/>
    <property type="evidence" value="ECO:0007669"/>
    <property type="project" value="UniProtKB-SubCell"/>
</dbReference>
<keyword evidence="12" id="KW-0597">Phosphoprotein</keyword>
<evidence type="ECO:0000256" key="16">
    <source>
        <dbReference type="ARBA" id="ARBA00022777"/>
    </source>
</evidence>